<reference evidence="1" key="1">
    <citation type="submission" date="2020-12" db="EMBL/GenBank/DDBJ databases">
        <title>Metabolic potential, ecology and presence of endohyphal bacteria is reflected in genomic diversity of Mucoromycotina.</title>
        <authorList>
            <person name="Muszewska A."/>
            <person name="Okrasinska A."/>
            <person name="Steczkiewicz K."/>
            <person name="Drgas O."/>
            <person name="Orlowska M."/>
            <person name="Perlinska-Lenart U."/>
            <person name="Aleksandrzak-Piekarczyk T."/>
            <person name="Szatraj K."/>
            <person name="Zielenkiewicz U."/>
            <person name="Pilsyk S."/>
            <person name="Malc E."/>
            <person name="Mieczkowski P."/>
            <person name="Kruszewska J.S."/>
            <person name="Biernat P."/>
            <person name="Pawlowska J."/>
        </authorList>
    </citation>
    <scope>NUCLEOTIDE SEQUENCE</scope>
    <source>
        <strain evidence="1">CBS 226.32</strain>
    </source>
</reference>
<sequence>MKEISRDQKNCTISLLRDGNSLRFVAQKVDVGGRPRLIQGADERYVVRKITKDSTKSAKEVFKMLIDDAGIRIGAQIVQRNLH</sequence>
<dbReference type="Proteomes" id="UP000650833">
    <property type="component" value="Unassembled WGS sequence"/>
</dbReference>
<proteinExistence type="predicted"/>
<evidence type="ECO:0000313" key="2">
    <source>
        <dbReference type="Proteomes" id="UP000650833"/>
    </source>
</evidence>
<dbReference type="EMBL" id="JAEPRC010000664">
    <property type="protein sequence ID" value="KAG2193216.1"/>
    <property type="molecule type" value="Genomic_DNA"/>
</dbReference>
<gene>
    <name evidence="1" type="ORF">INT46_000055</name>
</gene>
<protein>
    <submittedName>
        <fullName evidence="1">Uncharacterized protein</fullName>
    </submittedName>
</protein>
<keyword evidence="2" id="KW-1185">Reference proteome</keyword>
<evidence type="ECO:0000313" key="1">
    <source>
        <dbReference type="EMBL" id="KAG2193216.1"/>
    </source>
</evidence>
<dbReference type="AlphaFoldDB" id="A0A8H7QKJ1"/>
<accession>A0A8H7QKJ1</accession>
<comment type="caution">
    <text evidence="1">The sequence shown here is derived from an EMBL/GenBank/DDBJ whole genome shotgun (WGS) entry which is preliminary data.</text>
</comment>
<organism evidence="1 2">
    <name type="scientific">Mucor plumbeus</name>
    <dbReference type="NCBI Taxonomy" id="97098"/>
    <lineage>
        <taxon>Eukaryota</taxon>
        <taxon>Fungi</taxon>
        <taxon>Fungi incertae sedis</taxon>
        <taxon>Mucoromycota</taxon>
        <taxon>Mucoromycotina</taxon>
        <taxon>Mucoromycetes</taxon>
        <taxon>Mucorales</taxon>
        <taxon>Mucorineae</taxon>
        <taxon>Mucoraceae</taxon>
        <taxon>Mucor</taxon>
    </lineage>
</organism>
<name>A0A8H7QKJ1_9FUNG</name>